<dbReference type="SMART" id="SM00935">
    <property type="entry name" value="OmpH"/>
    <property type="match status" value="1"/>
</dbReference>
<dbReference type="EMBL" id="CP123584">
    <property type="protein sequence ID" value="WZK87223.1"/>
    <property type="molecule type" value="Genomic_DNA"/>
</dbReference>
<feature type="chain" id="PRO_5047471961" evidence="1">
    <location>
        <begin position="20"/>
        <end position="191"/>
    </location>
</feature>
<accession>A0ABZ2XNF3</accession>
<dbReference type="RefSeq" id="WP_406644461.1">
    <property type="nucleotide sequence ID" value="NZ_CP123584.1"/>
</dbReference>
<evidence type="ECO:0000256" key="1">
    <source>
        <dbReference type="SAM" id="SignalP"/>
    </source>
</evidence>
<proteinExistence type="predicted"/>
<dbReference type="InterPro" id="IPR024930">
    <property type="entry name" value="Skp_dom_sf"/>
</dbReference>
<sequence length="191" mass="21061">MKRTQNGMLAIFVSLAFLAFETVEARAQQLGIPQSVILTIASERLFAESKFGRRVARLIEAESAVLAAENRQIEAQLTTEEQELTDRRPGMDADAFRVLANAFDEKVRQIRREQDAKARALAQQSDNARIEFLNAAAPVLETMMRDAKASVILERASVFLSANATDVTDLAIARIDLVLGDGAITEQDPDQ</sequence>
<protein>
    <submittedName>
        <fullName evidence="2">OmpH family outer membrane protein</fullName>
    </submittedName>
</protein>
<dbReference type="Gene3D" id="3.30.910.20">
    <property type="entry name" value="Skp domain"/>
    <property type="match status" value="1"/>
</dbReference>
<evidence type="ECO:0000313" key="3">
    <source>
        <dbReference type="Proteomes" id="UP001623232"/>
    </source>
</evidence>
<dbReference type="SUPFAM" id="SSF111384">
    <property type="entry name" value="OmpH-like"/>
    <property type="match status" value="1"/>
</dbReference>
<dbReference type="InterPro" id="IPR005632">
    <property type="entry name" value="Chaperone_Skp"/>
</dbReference>
<dbReference type="Pfam" id="PF03938">
    <property type="entry name" value="OmpH"/>
    <property type="match status" value="1"/>
</dbReference>
<keyword evidence="3" id="KW-1185">Reference proteome</keyword>
<keyword evidence="1" id="KW-0732">Signal</keyword>
<dbReference type="Proteomes" id="UP001623232">
    <property type="component" value="Chromosome"/>
</dbReference>
<reference evidence="2 3" key="1">
    <citation type="submission" date="2023-04" db="EMBL/GenBank/DDBJ databases">
        <title>Complete genome sequence of Alisedimentitalea scapharcae.</title>
        <authorList>
            <person name="Rong J.-C."/>
            <person name="Yi M.-L."/>
            <person name="Zhao Q."/>
        </authorList>
    </citation>
    <scope>NUCLEOTIDE SEQUENCE [LARGE SCALE GENOMIC DNA]</scope>
    <source>
        <strain evidence="2 3">KCTC 42119</strain>
    </source>
</reference>
<name>A0ABZ2XNF3_9RHOB</name>
<gene>
    <name evidence="2" type="ORF">QEZ52_11330</name>
</gene>
<organism evidence="2 3">
    <name type="scientific">Aliisedimentitalea scapharcae</name>
    <dbReference type="NCBI Taxonomy" id="1524259"/>
    <lineage>
        <taxon>Bacteria</taxon>
        <taxon>Pseudomonadati</taxon>
        <taxon>Pseudomonadota</taxon>
        <taxon>Alphaproteobacteria</taxon>
        <taxon>Rhodobacterales</taxon>
        <taxon>Roseobacteraceae</taxon>
        <taxon>Aliisedimentitalea</taxon>
    </lineage>
</organism>
<evidence type="ECO:0000313" key="2">
    <source>
        <dbReference type="EMBL" id="WZK87223.1"/>
    </source>
</evidence>
<feature type="signal peptide" evidence="1">
    <location>
        <begin position="1"/>
        <end position="19"/>
    </location>
</feature>